<evidence type="ECO:0000313" key="5">
    <source>
        <dbReference type="EMBL" id="KVI10976.1"/>
    </source>
</evidence>
<dbReference type="Pfam" id="PF13041">
    <property type="entry name" value="PPR_2"/>
    <property type="match status" value="5"/>
</dbReference>
<evidence type="ECO:0000256" key="1">
    <source>
        <dbReference type="ARBA" id="ARBA00006643"/>
    </source>
</evidence>
<dbReference type="InterPro" id="IPR046960">
    <property type="entry name" value="PPR_At4g14850-like_plant"/>
</dbReference>
<dbReference type="FunFam" id="1.25.40.10:FF:000073">
    <property type="entry name" value="Pentatricopeptide repeat-containing protein chloroplastic"/>
    <property type="match status" value="1"/>
</dbReference>
<feature type="repeat" description="PPR" evidence="3">
    <location>
        <begin position="471"/>
        <end position="501"/>
    </location>
</feature>
<reference evidence="5 6" key="1">
    <citation type="journal article" date="2016" name="Sci. Rep.">
        <title>The genome sequence of the outbreeding globe artichoke constructed de novo incorporating a phase-aware low-pass sequencing strategy of F1 progeny.</title>
        <authorList>
            <person name="Scaglione D."/>
            <person name="Reyes-Chin-Wo S."/>
            <person name="Acquadro A."/>
            <person name="Froenicke L."/>
            <person name="Portis E."/>
            <person name="Beitel C."/>
            <person name="Tirone M."/>
            <person name="Mauro R."/>
            <person name="Lo Monaco A."/>
            <person name="Mauromicale G."/>
            <person name="Faccioli P."/>
            <person name="Cattivelli L."/>
            <person name="Rieseberg L."/>
            <person name="Michelmore R."/>
            <person name="Lanteri S."/>
        </authorList>
    </citation>
    <scope>NUCLEOTIDE SEQUENCE [LARGE SCALE GENOMIC DNA]</scope>
    <source>
        <strain evidence="5">2C</strain>
    </source>
</reference>
<proteinExistence type="inferred from homology"/>
<comment type="caution">
    <text evidence="5">The sequence shown here is derived from an EMBL/GenBank/DDBJ whole genome shotgun (WGS) entry which is preliminary data.</text>
</comment>
<keyword evidence="2" id="KW-0677">Repeat</keyword>
<feature type="repeat" description="PPR" evidence="3">
    <location>
        <begin position="571"/>
        <end position="605"/>
    </location>
</feature>
<dbReference type="GO" id="GO:0009451">
    <property type="term" value="P:RNA modification"/>
    <property type="evidence" value="ECO:0007669"/>
    <property type="project" value="InterPro"/>
</dbReference>
<keyword evidence="6" id="KW-1185">Reference proteome</keyword>
<accession>A0A103YKU0</accession>
<name>A0A103YKU0_CYNCS</name>
<dbReference type="EMBL" id="LEKV01000971">
    <property type="protein sequence ID" value="KVI10976.1"/>
    <property type="molecule type" value="Genomic_DNA"/>
</dbReference>
<feature type="repeat" description="PPR" evidence="3">
    <location>
        <begin position="270"/>
        <end position="304"/>
    </location>
</feature>
<evidence type="ECO:0000256" key="2">
    <source>
        <dbReference type="ARBA" id="ARBA00022737"/>
    </source>
</evidence>
<dbReference type="NCBIfam" id="TIGR00756">
    <property type="entry name" value="PPR"/>
    <property type="match status" value="7"/>
</dbReference>
<evidence type="ECO:0000313" key="6">
    <source>
        <dbReference type="Proteomes" id="UP000243975"/>
    </source>
</evidence>
<feature type="non-terminal residue" evidence="5">
    <location>
        <position position="1"/>
    </location>
</feature>
<dbReference type="FunFam" id="1.25.40.10:FF:000344">
    <property type="entry name" value="Pentatricopeptide repeat-containing protein"/>
    <property type="match status" value="1"/>
</dbReference>
<dbReference type="PANTHER" id="PTHR47926">
    <property type="entry name" value="PENTATRICOPEPTIDE REPEAT-CONTAINING PROTEIN"/>
    <property type="match status" value="1"/>
</dbReference>
<protein>
    <submittedName>
        <fullName evidence="5">Pentatricopeptide repeat-containing protein</fullName>
    </submittedName>
</protein>
<feature type="repeat" description="PPR" evidence="3">
    <location>
        <begin position="406"/>
        <end position="440"/>
    </location>
</feature>
<organism evidence="5 6">
    <name type="scientific">Cynara cardunculus var. scolymus</name>
    <name type="common">Globe artichoke</name>
    <name type="synonym">Cynara scolymus</name>
    <dbReference type="NCBI Taxonomy" id="59895"/>
    <lineage>
        <taxon>Eukaryota</taxon>
        <taxon>Viridiplantae</taxon>
        <taxon>Streptophyta</taxon>
        <taxon>Embryophyta</taxon>
        <taxon>Tracheophyta</taxon>
        <taxon>Spermatophyta</taxon>
        <taxon>Magnoliopsida</taxon>
        <taxon>eudicotyledons</taxon>
        <taxon>Gunneridae</taxon>
        <taxon>Pentapetalae</taxon>
        <taxon>asterids</taxon>
        <taxon>campanulids</taxon>
        <taxon>Asterales</taxon>
        <taxon>Asteraceae</taxon>
        <taxon>Carduoideae</taxon>
        <taxon>Cardueae</taxon>
        <taxon>Carduinae</taxon>
        <taxon>Cynara</taxon>
    </lineage>
</organism>
<evidence type="ECO:0000259" key="4">
    <source>
        <dbReference type="Pfam" id="PF14432"/>
    </source>
</evidence>
<dbReference type="Pfam" id="PF14432">
    <property type="entry name" value="DYW_deaminase"/>
    <property type="match status" value="1"/>
</dbReference>
<dbReference type="Proteomes" id="UP000243975">
    <property type="component" value="Unassembled WGS sequence"/>
</dbReference>
<dbReference type="InterPro" id="IPR032867">
    <property type="entry name" value="DYW_dom"/>
</dbReference>
<dbReference type="OMA" id="SCVLKCF"/>
<dbReference type="Gramene" id="KVI10976">
    <property type="protein sequence ID" value="KVI10976"/>
    <property type="gene ID" value="Ccrd_010638"/>
</dbReference>
<dbReference type="FunFam" id="1.25.40.10:FF:000090">
    <property type="entry name" value="Pentatricopeptide repeat-containing protein, chloroplastic"/>
    <property type="match status" value="1"/>
</dbReference>
<comment type="similarity">
    <text evidence="1">Belongs to the PPR family. PCMP-H subfamily.</text>
</comment>
<dbReference type="AlphaFoldDB" id="A0A103YKU0"/>
<sequence length="972" mass="109337">MLLMTKTTKILWVSPNHQFKSKEYLVRHKNVILRFKLPSRSSQLLSPSFDTNSCTRVPATLSLSSTSSHQVADYNADICRFCAVGNLQKAVDLICRSEEIVLDLKTYCDILQLCAELKALHHGKTVHNMICSRGIEVDSVLGSKLVFMYVSCGDVREGRRIFDNIVKENVFLWNFMMNAYAKMGDYEESVCLFKIMQEVGVEPDSYTFSCIFKCSGALGNDNLGDRIHGYVLKLGFGSDKTVVNSMIALYFKRRSVDDARKLFADLPDRDVITWNTMISGYVTNGLAYKGFEVFKEMIDSGIGVDLATMVSVVVACANMGVVSLGRAVHAYAVKGEFDKKMKFSNTLLDMYSKCGDTNAALRVFKNMDERSVVSWTSMIAGYARENQSDEAIELFLDMKKEGVKPDTFTVTTVLHACASNGSLEKGKKVHNYIRESNMQSLPVSNALMDMYAKCGSMDDSYSIFSEMTSKDIVSWNTMIGGYSKNCLPNEALDLLIEMQREIKPDNVTMTCILPACASLAALNKGREIHGHVLRKGLSSDQYVVNALADMYVKCGGLVQAKSLFDMTIIKNLVTWTIMIAGYCIHGFGQEAVSIFKRMREEGIDPNAASFTSMLFACSHSGLLHEGRKFYKIMVNDCKIEPKLEHYACMVDLLSRAGKLSEAYEFIKMMPIRPDTTIWGALLCGCRFHHDVKLAEKVADRIFELEPENTSYYVLLANIYAEAEKWEEVKALRDRIGRRSLRKNMECSWIETKGKVNIFVAGDGENPEGKRIESLLDELRMEMKKDGFAPNLKCALVEKVDMEKESAVCGHSVKLAIGFGILKLPPGKTIRVAKNLRVCSDCHEMAKYISKNVGRQILLRDSKRFHHFKDGFCSCRGYCQIPQKAASGSADLQIQTVALFFNNQWLCVFYRSIHIMGGFWLHLQMPPFVCVESSHVCILILAFFEHLNLVFICLEETEDGPAVLSRWLKTMLC</sequence>
<dbReference type="STRING" id="59895.A0A103YKU0"/>
<dbReference type="InterPro" id="IPR011990">
    <property type="entry name" value="TPR-like_helical_dom_sf"/>
</dbReference>
<dbReference type="PANTHER" id="PTHR47926:SF362">
    <property type="entry name" value="DYW DOMAIN-CONTAINING PROTEIN"/>
    <property type="match status" value="1"/>
</dbReference>
<dbReference type="FunFam" id="1.25.40.10:FF:000436">
    <property type="entry name" value="Pentatricopeptide repeat-containing protein At5g39350 family"/>
    <property type="match status" value="1"/>
</dbReference>
<feature type="repeat" description="PPR" evidence="3">
    <location>
        <begin position="371"/>
        <end position="405"/>
    </location>
</feature>
<dbReference type="GO" id="GO:0008270">
    <property type="term" value="F:zinc ion binding"/>
    <property type="evidence" value="ECO:0007669"/>
    <property type="project" value="InterPro"/>
</dbReference>
<feature type="domain" description="DYW" evidence="4">
    <location>
        <begin position="786"/>
        <end position="877"/>
    </location>
</feature>
<gene>
    <name evidence="5" type="ORF">Ccrd_010638</name>
</gene>
<feature type="repeat" description="PPR" evidence="3">
    <location>
        <begin position="169"/>
        <end position="203"/>
    </location>
</feature>
<dbReference type="Gene3D" id="1.25.40.10">
    <property type="entry name" value="Tetratricopeptide repeat domain"/>
    <property type="match status" value="6"/>
</dbReference>
<dbReference type="SUPFAM" id="SSF48452">
    <property type="entry name" value="TPR-like"/>
    <property type="match status" value="1"/>
</dbReference>
<dbReference type="Pfam" id="PF01535">
    <property type="entry name" value="PPR"/>
    <property type="match status" value="1"/>
</dbReference>
<dbReference type="PROSITE" id="PS51375">
    <property type="entry name" value="PPR"/>
    <property type="match status" value="6"/>
</dbReference>
<dbReference type="Pfam" id="PF20431">
    <property type="entry name" value="E_motif"/>
    <property type="match status" value="1"/>
</dbReference>
<dbReference type="InterPro" id="IPR002885">
    <property type="entry name" value="PPR_rpt"/>
</dbReference>
<dbReference type="GO" id="GO:0003729">
    <property type="term" value="F:mRNA binding"/>
    <property type="evidence" value="ECO:0007669"/>
    <property type="project" value="UniProtKB-ARBA"/>
</dbReference>
<evidence type="ECO:0000256" key="3">
    <source>
        <dbReference type="PROSITE-ProRule" id="PRU00708"/>
    </source>
</evidence>
<dbReference type="InterPro" id="IPR046848">
    <property type="entry name" value="E_motif"/>
</dbReference>